<organism evidence="1 2">
    <name type="scientific">Arachis hypogaea</name>
    <name type="common">Peanut</name>
    <dbReference type="NCBI Taxonomy" id="3818"/>
    <lineage>
        <taxon>Eukaryota</taxon>
        <taxon>Viridiplantae</taxon>
        <taxon>Streptophyta</taxon>
        <taxon>Embryophyta</taxon>
        <taxon>Tracheophyta</taxon>
        <taxon>Spermatophyta</taxon>
        <taxon>Magnoliopsida</taxon>
        <taxon>eudicotyledons</taxon>
        <taxon>Gunneridae</taxon>
        <taxon>Pentapetalae</taxon>
        <taxon>rosids</taxon>
        <taxon>fabids</taxon>
        <taxon>Fabales</taxon>
        <taxon>Fabaceae</taxon>
        <taxon>Papilionoideae</taxon>
        <taxon>50 kb inversion clade</taxon>
        <taxon>dalbergioids sensu lato</taxon>
        <taxon>Dalbergieae</taxon>
        <taxon>Pterocarpus clade</taxon>
        <taxon>Arachis</taxon>
    </lineage>
</organism>
<sequence length="73" mass="7995">MTKININTSDSFVCQDFETRSSSHTRHERASERNPSFLCTPRMLLLARAAPLHSLAGKFAAGNSPLSSSFPSI</sequence>
<gene>
    <name evidence="1" type="ORF">Ahy_A04g018270</name>
</gene>
<proteinExistence type="predicted"/>
<name>A0A445DD87_ARAHY</name>
<accession>A0A445DD87</accession>
<reference evidence="1 2" key="1">
    <citation type="submission" date="2019-01" db="EMBL/GenBank/DDBJ databases">
        <title>Sequencing of cultivated peanut Arachis hypogaea provides insights into genome evolution and oil improvement.</title>
        <authorList>
            <person name="Chen X."/>
        </authorList>
    </citation>
    <scope>NUCLEOTIDE SEQUENCE [LARGE SCALE GENOMIC DNA]</scope>
    <source>
        <strain evidence="2">cv. Fuhuasheng</strain>
        <tissue evidence="1">Leaves</tissue>
    </source>
</reference>
<evidence type="ECO:0000313" key="2">
    <source>
        <dbReference type="Proteomes" id="UP000289738"/>
    </source>
</evidence>
<keyword evidence="2" id="KW-1185">Reference proteome</keyword>
<comment type="caution">
    <text evidence="1">The sequence shown here is derived from an EMBL/GenBank/DDBJ whole genome shotgun (WGS) entry which is preliminary data.</text>
</comment>
<protein>
    <submittedName>
        <fullName evidence="1">Uncharacterized protein</fullName>
    </submittedName>
</protein>
<evidence type="ECO:0000313" key="1">
    <source>
        <dbReference type="EMBL" id="RYR61143.1"/>
    </source>
</evidence>
<dbReference type="AlphaFoldDB" id="A0A445DD87"/>
<dbReference type="EMBL" id="SDMP01000004">
    <property type="protein sequence ID" value="RYR61143.1"/>
    <property type="molecule type" value="Genomic_DNA"/>
</dbReference>
<dbReference type="Proteomes" id="UP000289738">
    <property type="component" value="Chromosome A04"/>
</dbReference>